<keyword evidence="1" id="KW-0472">Membrane</keyword>
<dbReference type="Proteomes" id="UP001470230">
    <property type="component" value="Unassembled WGS sequence"/>
</dbReference>
<keyword evidence="1" id="KW-1133">Transmembrane helix</keyword>
<organism evidence="2 3">
    <name type="scientific">Tritrichomonas musculus</name>
    <dbReference type="NCBI Taxonomy" id="1915356"/>
    <lineage>
        <taxon>Eukaryota</taxon>
        <taxon>Metamonada</taxon>
        <taxon>Parabasalia</taxon>
        <taxon>Tritrichomonadida</taxon>
        <taxon>Tritrichomonadidae</taxon>
        <taxon>Tritrichomonas</taxon>
    </lineage>
</organism>
<evidence type="ECO:0000256" key="1">
    <source>
        <dbReference type="SAM" id="Phobius"/>
    </source>
</evidence>
<sequence length="439" mass="49472">MGLLLLNYSFLNLFINYDAHHSPLLLYGTNQKVALFNSHFSHFVSPILYSSKFFNIDHVLFSNVLNTPIKIRNAHSSFEDKLFTSTLSIESAPNKISTIKKCYFNNTSSRNGNGAIDFNVYLVNVLVDDCTFYKCSSVEQNGAFGIEFSNVYSDEHDSIYSINVTNCCFYNCSTNQENQASSLLSISSDFTSLSYSSLLFQQNLVYQNGMIDLNGYISKAYLVTSKSTNKLEASCNNFTENEGNLFSLKASSSFNPLISETTIFNNTCKPLSTFFNFLSSTSPSIRNVNILSNNFTRSAIFTSQGSVKVENAYFLKNDFQNLIIKYEEHYFGFKNCIFDFTPQIPNLDDSNIIIEEGKDTETISVQQKNEELCYVYSSAIKKPSKSTWVTVGVFMCCGIAANIIIVVTLIIYLRRRKGQKFLSIAEVPSGYDKIYDADV</sequence>
<evidence type="ECO:0000313" key="2">
    <source>
        <dbReference type="EMBL" id="KAK8835727.1"/>
    </source>
</evidence>
<evidence type="ECO:0000313" key="3">
    <source>
        <dbReference type="Proteomes" id="UP001470230"/>
    </source>
</evidence>
<protein>
    <recommendedName>
        <fullName evidence="4">Right handed beta helix domain-containing protein</fullName>
    </recommendedName>
</protein>
<accession>A0ABR2GQS3</accession>
<evidence type="ECO:0008006" key="4">
    <source>
        <dbReference type="Google" id="ProtNLM"/>
    </source>
</evidence>
<dbReference type="EMBL" id="JAPFFF010000075">
    <property type="protein sequence ID" value="KAK8835727.1"/>
    <property type="molecule type" value="Genomic_DNA"/>
</dbReference>
<keyword evidence="3" id="KW-1185">Reference proteome</keyword>
<comment type="caution">
    <text evidence="2">The sequence shown here is derived from an EMBL/GenBank/DDBJ whole genome shotgun (WGS) entry which is preliminary data.</text>
</comment>
<gene>
    <name evidence="2" type="ORF">M9Y10_040545</name>
</gene>
<keyword evidence="1" id="KW-0812">Transmembrane</keyword>
<dbReference type="InterPro" id="IPR011050">
    <property type="entry name" value="Pectin_lyase_fold/virulence"/>
</dbReference>
<name>A0ABR2GQS3_9EUKA</name>
<feature type="transmembrane region" description="Helical" evidence="1">
    <location>
        <begin position="388"/>
        <end position="413"/>
    </location>
</feature>
<proteinExistence type="predicted"/>
<reference evidence="2 3" key="1">
    <citation type="submission" date="2024-04" db="EMBL/GenBank/DDBJ databases">
        <title>Tritrichomonas musculus Genome.</title>
        <authorList>
            <person name="Alves-Ferreira E."/>
            <person name="Grigg M."/>
            <person name="Lorenzi H."/>
            <person name="Galac M."/>
        </authorList>
    </citation>
    <scope>NUCLEOTIDE SEQUENCE [LARGE SCALE GENOMIC DNA]</scope>
    <source>
        <strain evidence="2 3">EAF2021</strain>
    </source>
</reference>
<dbReference type="SUPFAM" id="SSF51126">
    <property type="entry name" value="Pectin lyase-like"/>
    <property type="match status" value="1"/>
</dbReference>